<comment type="cofactor">
    <cofactor evidence="1">
        <name>Fe cation</name>
        <dbReference type="ChEBI" id="CHEBI:24875"/>
    </cofactor>
</comment>
<name>A0A838XQ19_9HYPH</name>
<reference evidence="8 9" key="2">
    <citation type="submission" date="2020-08" db="EMBL/GenBank/DDBJ databases">
        <title>Stappia taiwanensis sp. nov., isolated from a coastal thermal spring.</title>
        <authorList>
            <person name="Kampfer P."/>
        </authorList>
    </citation>
    <scope>NUCLEOTIDE SEQUENCE [LARGE SCALE GENOMIC DNA]</scope>
    <source>
        <strain evidence="8 9">DSM 23284</strain>
    </source>
</reference>
<dbReference type="Gene3D" id="3.40.50.1970">
    <property type="match status" value="1"/>
</dbReference>
<dbReference type="PROSITE" id="PS00060">
    <property type="entry name" value="ADH_IRON_2"/>
    <property type="match status" value="1"/>
</dbReference>
<dbReference type="FunFam" id="3.40.50.1970:FF:000003">
    <property type="entry name" value="Alcohol dehydrogenase, iron-containing"/>
    <property type="match status" value="1"/>
</dbReference>
<dbReference type="PANTHER" id="PTHR11496:SF102">
    <property type="entry name" value="ALCOHOL DEHYDROGENASE 4"/>
    <property type="match status" value="1"/>
</dbReference>
<evidence type="ECO:0000259" key="7">
    <source>
        <dbReference type="Pfam" id="PF25137"/>
    </source>
</evidence>
<dbReference type="InterPro" id="IPR018211">
    <property type="entry name" value="ADH_Fe_CS"/>
</dbReference>
<sequence length="387" mass="40749">MSTPPSVNWSFPTAIRFGAGRIQELGGCAAELGMKRPLLVTDPGLAKLPMVAEALDILRAAGLEPAVFSDIKPNPTGGNVEAGVAAFRSGGHDGVIAFGGGSGLDAGKVIAFMSGQTRPMWDFEDIGDWWTRADPAGIAPIIAVPTTAGTGSEVGRAGVITNETTHTKKVIFHPKMLPAVVICDPVLTAGMPRYFTVGTGMDALAHCLEAYSSTFYHPMGDGIAVEGMRLVLENLKRVTEVPDDIVARGHMMSAAAMGAVAFQKGLGAIHALSHPVGALYDTHHGMTNAVFMPYVMVFNRPAIETKIDRLAGYLGISGGFDGVLKTILDLRAELDVPHTLAGLNVDAAQRERIAEMAIVDPTAGGNPLELTLDGAREIFDRAQEGRL</sequence>
<dbReference type="InterPro" id="IPR039697">
    <property type="entry name" value="Alcohol_dehydrogenase_Fe"/>
</dbReference>
<proteinExistence type="inferred from homology"/>
<evidence type="ECO:0000256" key="4">
    <source>
        <dbReference type="ARBA" id="ARBA00023027"/>
    </source>
</evidence>
<dbReference type="Pfam" id="PF25137">
    <property type="entry name" value="ADH_Fe_C"/>
    <property type="match status" value="1"/>
</dbReference>
<organism evidence="8 9">
    <name type="scientific">Stappia taiwanensis</name>
    <dbReference type="NCBI Taxonomy" id="992267"/>
    <lineage>
        <taxon>Bacteria</taxon>
        <taxon>Pseudomonadati</taxon>
        <taxon>Pseudomonadota</taxon>
        <taxon>Alphaproteobacteria</taxon>
        <taxon>Hyphomicrobiales</taxon>
        <taxon>Stappiaceae</taxon>
        <taxon>Stappia</taxon>
    </lineage>
</organism>
<feature type="domain" description="Alcohol dehydrogenase iron-type/glycerol dehydrogenase GldA" evidence="6">
    <location>
        <begin position="12"/>
        <end position="185"/>
    </location>
</feature>
<evidence type="ECO:0000313" key="8">
    <source>
        <dbReference type="EMBL" id="MBA4611887.1"/>
    </source>
</evidence>
<keyword evidence="3" id="KW-0560">Oxidoreductase</keyword>
<dbReference type="Gene3D" id="1.20.1090.10">
    <property type="entry name" value="Dehydroquinate synthase-like - alpha domain"/>
    <property type="match status" value="1"/>
</dbReference>
<dbReference type="Proteomes" id="UP000559404">
    <property type="component" value="Unassembled WGS sequence"/>
</dbReference>
<comment type="catalytic activity">
    <reaction evidence="5">
        <text>a primary alcohol + NAD(+) = an aldehyde + NADH + H(+)</text>
        <dbReference type="Rhea" id="RHEA:10736"/>
        <dbReference type="ChEBI" id="CHEBI:15378"/>
        <dbReference type="ChEBI" id="CHEBI:15734"/>
        <dbReference type="ChEBI" id="CHEBI:17478"/>
        <dbReference type="ChEBI" id="CHEBI:57540"/>
        <dbReference type="ChEBI" id="CHEBI:57945"/>
        <dbReference type="EC" id="1.1.1.1"/>
    </reaction>
</comment>
<comment type="similarity">
    <text evidence="2">Belongs to the iron-containing alcohol dehydrogenase family.</text>
</comment>
<dbReference type="Pfam" id="PF00465">
    <property type="entry name" value="Fe-ADH"/>
    <property type="match status" value="1"/>
</dbReference>
<accession>A0A838XQ19</accession>
<evidence type="ECO:0000256" key="1">
    <source>
        <dbReference type="ARBA" id="ARBA00001962"/>
    </source>
</evidence>
<protein>
    <submittedName>
        <fullName evidence="8">Iron-containing alcohol dehydrogenase</fullName>
    </submittedName>
</protein>
<evidence type="ECO:0000256" key="5">
    <source>
        <dbReference type="ARBA" id="ARBA00049243"/>
    </source>
</evidence>
<dbReference type="AlphaFoldDB" id="A0A838XQ19"/>
<dbReference type="CDD" id="cd14861">
    <property type="entry name" value="Fe-ADH-like"/>
    <property type="match status" value="1"/>
</dbReference>
<reference evidence="8 9" key="1">
    <citation type="submission" date="2020-07" db="EMBL/GenBank/DDBJ databases">
        <authorList>
            <person name="Li M."/>
        </authorList>
    </citation>
    <scope>NUCLEOTIDE SEQUENCE [LARGE SCALE GENOMIC DNA]</scope>
    <source>
        <strain evidence="8 9">DSM 23284</strain>
    </source>
</reference>
<dbReference type="PANTHER" id="PTHR11496">
    <property type="entry name" value="ALCOHOL DEHYDROGENASE"/>
    <property type="match status" value="1"/>
</dbReference>
<dbReference type="GO" id="GO:0046872">
    <property type="term" value="F:metal ion binding"/>
    <property type="evidence" value="ECO:0007669"/>
    <property type="project" value="InterPro"/>
</dbReference>
<evidence type="ECO:0000313" key="9">
    <source>
        <dbReference type="Proteomes" id="UP000559404"/>
    </source>
</evidence>
<dbReference type="SUPFAM" id="SSF56796">
    <property type="entry name" value="Dehydroquinate synthase-like"/>
    <property type="match status" value="1"/>
</dbReference>
<dbReference type="InterPro" id="IPR056798">
    <property type="entry name" value="ADH_Fe_C"/>
</dbReference>
<dbReference type="GO" id="GO:0004022">
    <property type="term" value="F:alcohol dehydrogenase (NAD+) activity"/>
    <property type="evidence" value="ECO:0007669"/>
    <property type="project" value="UniProtKB-EC"/>
</dbReference>
<dbReference type="PROSITE" id="PS00913">
    <property type="entry name" value="ADH_IRON_1"/>
    <property type="match status" value="1"/>
</dbReference>
<dbReference type="InterPro" id="IPR001670">
    <property type="entry name" value="ADH_Fe/GldA"/>
</dbReference>
<dbReference type="RefSeq" id="WP_181760082.1">
    <property type="nucleotide sequence ID" value="NZ_BMCR01000008.1"/>
</dbReference>
<dbReference type="EMBL" id="JACEON010000007">
    <property type="protein sequence ID" value="MBA4611887.1"/>
    <property type="molecule type" value="Genomic_DNA"/>
</dbReference>
<evidence type="ECO:0000256" key="2">
    <source>
        <dbReference type="ARBA" id="ARBA00007358"/>
    </source>
</evidence>
<evidence type="ECO:0000259" key="6">
    <source>
        <dbReference type="Pfam" id="PF00465"/>
    </source>
</evidence>
<keyword evidence="4" id="KW-0520">NAD</keyword>
<feature type="domain" description="Fe-containing alcohol dehydrogenase-like C-terminal" evidence="7">
    <location>
        <begin position="196"/>
        <end position="382"/>
    </location>
</feature>
<keyword evidence="9" id="KW-1185">Reference proteome</keyword>
<evidence type="ECO:0000256" key="3">
    <source>
        <dbReference type="ARBA" id="ARBA00023002"/>
    </source>
</evidence>
<gene>
    <name evidence="8" type="ORF">H1W37_09510</name>
</gene>
<comment type="caution">
    <text evidence="8">The sequence shown here is derived from an EMBL/GenBank/DDBJ whole genome shotgun (WGS) entry which is preliminary data.</text>
</comment>